<keyword evidence="1" id="KW-0812">Transmembrane</keyword>
<keyword evidence="2" id="KW-0131">Cell cycle</keyword>
<dbReference type="GO" id="GO:0051301">
    <property type="term" value="P:cell division"/>
    <property type="evidence" value="ECO:0007669"/>
    <property type="project" value="UniProtKB-KW"/>
</dbReference>
<feature type="transmembrane region" description="Helical" evidence="1">
    <location>
        <begin position="6"/>
        <end position="24"/>
    </location>
</feature>
<keyword evidence="3" id="KW-1185">Reference proteome</keyword>
<comment type="caution">
    <text evidence="2">The sequence shown here is derived from an EMBL/GenBank/DDBJ whole genome shotgun (WGS) entry which is preliminary data.</text>
</comment>
<sequence length="242" mass="28096">MIRIISIVVATLLFCYIVFITFFFREMRRDYVCHDLQVVVKDSLDKHFVSEGDLIGLLKKAHLNPIDKQMNTVNTDQIENELLKNQMIASVEAYKTPSGIIKLEVKQKVPILRIIGTSGNYYVDNLGSVMPVSSRYVAHVPIVSGYVEKELAVTDLYKFALFLQKNEFWNNQIEQIYVEPDNEIELIPRVGDHRIILGTFDNFEEKLNNLQLFYEQAIPKVGWKKYNVINLKYNNQIVCTKK</sequence>
<reference evidence="2 3" key="1">
    <citation type="submission" date="2016-10" db="EMBL/GenBank/DDBJ databases">
        <authorList>
            <person name="Varghese N."/>
            <person name="Submissions S."/>
        </authorList>
    </citation>
    <scope>NUCLEOTIDE SEQUENCE [LARGE SCALE GENOMIC DNA]</scope>
    <source>
        <strain evidence="2 3">DSM 29073</strain>
    </source>
</reference>
<proteinExistence type="predicted"/>
<dbReference type="RefSeq" id="WP_103983446.1">
    <property type="nucleotide sequence ID" value="NZ_FNVS01000009.1"/>
</dbReference>
<evidence type="ECO:0000313" key="3">
    <source>
        <dbReference type="Proteomes" id="UP000236725"/>
    </source>
</evidence>
<protein>
    <submittedName>
        <fullName evidence="2">Cell division protein FtsQ</fullName>
    </submittedName>
</protein>
<evidence type="ECO:0000313" key="2">
    <source>
        <dbReference type="EMBL" id="SEF91200.1"/>
    </source>
</evidence>
<dbReference type="EMBL" id="FNVS01000009">
    <property type="protein sequence ID" value="SEF91200.1"/>
    <property type="molecule type" value="Genomic_DNA"/>
</dbReference>
<accession>A0A8G2FAZ3</accession>
<name>A0A8G2FAZ3_9BACT</name>
<dbReference type="AlphaFoldDB" id="A0A8G2FAZ3"/>
<gene>
    <name evidence="2" type="ORF">SAMN05444001_109104</name>
</gene>
<keyword evidence="2" id="KW-0132">Cell division</keyword>
<dbReference type="Proteomes" id="UP000236725">
    <property type="component" value="Unassembled WGS sequence"/>
</dbReference>
<evidence type="ECO:0000256" key="1">
    <source>
        <dbReference type="SAM" id="Phobius"/>
    </source>
</evidence>
<organism evidence="2 3">
    <name type="scientific">Parabacteroides chinchillae</name>
    <dbReference type="NCBI Taxonomy" id="871327"/>
    <lineage>
        <taxon>Bacteria</taxon>
        <taxon>Pseudomonadati</taxon>
        <taxon>Bacteroidota</taxon>
        <taxon>Bacteroidia</taxon>
        <taxon>Bacteroidales</taxon>
        <taxon>Tannerellaceae</taxon>
        <taxon>Parabacteroides</taxon>
    </lineage>
</organism>
<keyword evidence="1" id="KW-0472">Membrane</keyword>
<keyword evidence="1" id="KW-1133">Transmembrane helix</keyword>